<dbReference type="Pfam" id="PF08240">
    <property type="entry name" value="ADH_N"/>
    <property type="match status" value="1"/>
</dbReference>
<dbReference type="PANTHER" id="PTHR44013:SF1">
    <property type="entry name" value="ZINC-TYPE ALCOHOL DEHYDROGENASE-LIKE PROTEIN C16A3.02C"/>
    <property type="match status" value="1"/>
</dbReference>
<accession>A0A930VQ63</accession>
<dbReference type="InterPro" id="IPR011032">
    <property type="entry name" value="GroES-like_sf"/>
</dbReference>
<dbReference type="InterPro" id="IPR052733">
    <property type="entry name" value="Chloroplast_QOR"/>
</dbReference>
<dbReference type="PROSITE" id="PS01162">
    <property type="entry name" value="QOR_ZETA_CRYSTAL"/>
    <property type="match status" value="1"/>
</dbReference>
<dbReference type="InterPro" id="IPR013154">
    <property type="entry name" value="ADH-like_N"/>
</dbReference>
<gene>
    <name evidence="2" type="ORF">ISU10_18610</name>
</gene>
<protein>
    <submittedName>
        <fullName evidence="2">NAD(P)-dependent alcohol dehydrogenase</fullName>
    </submittedName>
</protein>
<dbReference type="SUPFAM" id="SSF51735">
    <property type="entry name" value="NAD(P)-binding Rossmann-fold domains"/>
    <property type="match status" value="1"/>
</dbReference>
<name>A0A930VQ63_9ACTN</name>
<proteinExistence type="predicted"/>
<dbReference type="SMART" id="SM00829">
    <property type="entry name" value="PKS_ER"/>
    <property type="match status" value="1"/>
</dbReference>
<dbReference type="GO" id="GO:0008270">
    <property type="term" value="F:zinc ion binding"/>
    <property type="evidence" value="ECO:0007669"/>
    <property type="project" value="InterPro"/>
</dbReference>
<organism evidence="2 3">
    <name type="scientific">Nocardioides agariphilus</name>
    <dbReference type="NCBI Taxonomy" id="433664"/>
    <lineage>
        <taxon>Bacteria</taxon>
        <taxon>Bacillati</taxon>
        <taxon>Actinomycetota</taxon>
        <taxon>Actinomycetes</taxon>
        <taxon>Propionibacteriales</taxon>
        <taxon>Nocardioidaceae</taxon>
        <taxon>Nocardioides</taxon>
    </lineage>
</organism>
<evidence type="ECO:0000313" key="3">
    <source>
        <dbReference type="Proteomes" id="UP000660668"/>
    </source>
</evidence>
<dbReference type="GO" id="GO:0016491">
    <property type="term" value="F:oxidoreductase activity"/>
    <property type="evidence" value="ECO:0007669"/>
    <property type="project" value="InterPro"/>
</dbReference>
<keyword evidence="3" id="KW-1185">Reference proteome</keyword>
<dbReference type="InterPro" id="IPR020843">
    <property type="entry name" value="ER"/>
</dbReference>
<dbReference type="PANTHER" id="PTHR44013">
    <property type="entry name" value="ZINC-TYPE ALCOHOL DEHYDROGENASE-LIKE PROTEIN C16A3.02C"/>
    <property type="match status" value="1"/>
</dbReference>
<dbReference type="Proteomes" id="UP000660668">
    <property type="component" value="Unassembled WGS sequence"/>
</dbReference>
<dbReference type="Pfam" id="PF13602">
    <property type="entry name" value="ADH_zinc_N_2"/>
    <property type="match status" value="1"/>
</dbReference>
<dbReference type="Gene3D" id="3.40.50.720">
    <property type="entry name" value="NAD(P)-binding Rossmann-like Domain"/>
    <property type="match status" value="1"/>
</dbReference>
<dbReference type="InterPro" id="IPR002364">
    <property type="entry name" value="Quin_OxRdtase/zeta-crystal_CS"/>
</dbReference>
<dbReference type="CDD" id="cd08267">
    <property type="entry name" value="MDR1"/>
    <property type="match status" value="1"/>
</dbReference>
<dbReference type="Gene3D" id="3.90.180.10">
    <property type="entry name" value="Medium-chain alcohol dehydrogenases, catalytic domain"/>
    <property type="match status" value="1"/>
</dbReference>
<dbReference type="InterPro" id="IPR036291">
    <property type="entry name" value="NAD(P)-bd_dom_sf"/>
</dbReference>
<dbReference type="SUPFAM" id="SSF50129">
    <property type="entry name" value="GroES-like"/>
    <property type="match status" value="1"/>
</dbReference>
<dbReference type="AlphaFoldDB" id="A0A930VQ63"/>
<dbReference type="EMBL" id="JADKPO010000032">
    <property type="protein sequence ID" value="MBF4769786.1"/>
    <property type="molecule type" value="Genomic_DNA"/>
</dbReference>
<comment type="caution">
    <text evidence="2">The sequence shown here is derived from an EMBL/GenBank/DDBJ whole genome shotgun (WGS) entry which is preliminary data.</text>
</comment>
<reference evidence="2" key="1">
    <citation type="submission" date="2020-11" db="EMBL/GenBank/DDBJ databases">
        <title>Nocardioides cynanchi sp. nov., isolated from soil of rhizosphere of Cynanchum wilfordii.</title>
        <authorList>
            <person name="Lee J.-S."/>
            <person name="Suh M.K."/>
            <person name="Kim J.-S."/>
        </authorList>
    </citation>
    <scope>NUCLEOTIDE SEQUENCE</scope>
    <source>
        <strain evidence="2">KCTC 19276</strain>
    </source>
</reference>
<evidence type="ECO:0000313" key="2">
    <source>
        <dbReference type="EMBL" id="MBF4769786.1"/>
    </source>
</evidence>
<feature type="domain" description="Enoyl reductase (ER)" evidence="1">
    <location>
        <begin position="10"/>
        <end position="319"/>
    </location>
</feature>
<sequence>MRAVVQDRYGTSEVLRLAEVPRPEIGDHDVLVQVHAAGLDRGTEHLMTGKPYAVRLAMGLRRPKNPVLGRDVAGRVVAVGSAVTRFAIGDEVYGVAPGSFAEYARARESQLAPKPANLSFTEAAVVPVSAATALRALVDVGGVRAGQSVLVLGASGGVGSYAVQLAKAFGAEVTGVCSTSKMQLVASLGADHVLDYTRDDFAEVAARYDLILDIAGNPSLRRLRKALKPRGTAVFVGGESAGAVTGMGRQLRGALLSPFLRQKLALLVTKERGSDYERLTELVEAGQVVPRIDRTYSLADAPLAVRQLESGSVQGKVAITTRP</sequence>
<evidence type="ECO:0000259" key="1">
    <source>
        <dbReference type="SMART" id="SM00829"/>
    </source>
</evidence>